<dbReference type="InterPro" id="IPR041581">
    <property type="entry name" value="Glyoxalase_6"/>
</dbReference>
<accession>A0A918K0P0</accession>
<evidence type="ECO:0000313" key="4">
    <source>
        <dbReference type="Proteomes" id="UP000645555"/>
    </source>
</evidence>
<dbReference type="SUPFAM" id="SSF54593">
    <property type="entry name" value="Glyoxalase/Bleomycin resistance protein/Dihydroxybiphenyl dioxygenase"/>
    <property type="match status" value="1"/>
</dbReference>
<dbReference type="Gene3D" id="3.10.180.10">
    <property type="entry name" value="2,3-Dihydroxybiphenyl 1,2-Dioxygenase, domain 1"/>
    <property type="match status" value="1"/>
</dbReference>
<evidence type="ECO:0000259" key="2">
    <source>
        <dbReference type="Pfam" id="PF18029"/>
    </source>
</evidence>
<feature type="region of interest" description="Disordered" evidence="1">
    <location>
        <begin position="115"/>
        <end position="135"/>
    </location>
</feature>
<feature type="compositionally biased region" description="Basic and acidic residues" evidence="1">
    <location>
        <begin position="31"/>
        <end position="48"/>
    </location>
</feature>
<dbReference type="InterPro" id="IPR029068">
    <property type="entry name" value="Glyas_Bleomycin-R_OHBP_Dase"/>
</dbReference>
<protein>
    <submittedName>
        <fullName evidence="3">Glyoxalase</fullName>
    </submittedName>
</protein>
<comment type="caution">
    <text evidence="3">The sequence shown here is derived from an EMBL/GenBank/DDBJ whole genome shotgun (WGS) entry which is preliminary data.</text>
</comment>
<dbReference type="Pfam" id="PF18029">
    <property type="entry name" value="Glyoxalase_6"/>
    <property type="match status" value="1"/>
</dbReference>
<dbReference type="Proteomes" id="UP000645555">
    <property type="component" value="Unassembled WGS sequence"/>
</dbReference>
<dbReference type="AlphaFoldDB" id="A0A918K0P0"/>
<dbReference type="PANTHER" id="PTHR35908:SF1">
    <property type="entry name" value="CONSERVED PROTEIN"/>
    <property type="match status" value="1"/>
</dbReference>
<name>A0A918K0P0_9ACTN</name>
<proteinExistence type="predicted"/>
<feature type="region of interest" description="Disordered" evidence="1">
    <location>
        <begin position="30"/>
        <end position="50"/>
    </location>
</feature>
<evidence type="ECO:0000313" key="3">
    <source>
        <dbReference type="EMBL" id="GGX40181.1"/>
    </source>
</evidence>
<reference evidence="3" key="1">
    <citation type="journal article" date="2014" name="Int. J. Syst. Evol. Microbiol.">
        <title>Complete genome sequence of Corynebacterium casei LMG S-19264T (=DSM 44701T), isolated from a smear-ripened cheese.</title>
        <authorList>
            <consortium name="US DOE Joint Genome Institute (JGI-PGF)"/>
            <person name="Walter F."/>
            <person name="Albersmeier A."/>
            <person name="Kalinowski J."/>
            <person name="Ruckert C."/>
        </authorList>
    </citation>
    <scope>NUCLEOTIDE SEQUENCE</scope>
    <source>
        <strain evidence="3">JCM 4956</strain>
    </source>
</reference>
<sequence length="135" mass="14806">MNPTIHNITFDCAEDPYDLGLFWSELLGRPLADDDKPGDPEAVLRDPDGGPTLLFVRVPEGKTVKNRIHFDLRPRGRTRAAEVERALALGARLVADRTRPDGRGWVTLADPEGNEFCVERGDSDTVTDAPATPGE</sequence>
<evidence type="ECO:0000256" key="1">
    <source>
        <dbReference type="SAM" id="MobiDB-lite"/>
    </source>
</evidence>
<keyword evidence="4" id="KW-1185">Reference proteome</keyword>
<dbReference type="PANTHER" id="PTHR35908">
    <property type="entry name" value="HYPOTHETICAL FUSION PROTEIN"/>
    <property type="match status" value="1"/>
</dbReference>
<gene>
    <name evidence="3" type="ORF">GCM10010515_03590</name>
</gene>
<organism evidence="3 4">
    <name type="scientific">Streptomyces fructofermentans</name>
    <dbReference type="NCBI Taxonomy" id="152141"/>
    <lineage>
        <taxon>Bacteria</taxon>
        <taxon>Bacillati</taxon>
        <taxon>Actinomycetota</taxon>
        <taxon>Actinomycetes</taxon>
        <taxon>Kitasatosporales</taxon>
        <taxon>Streptomycetaceae</taxon>
        <taxon>Streptomyces</taxon>
    </lineage>
</organism>
<dbReference type="EMBL" id="BMWD01000001">
    <property type="protein sequence ID" value="GGX40181.1"/>
    <property type="molecule type" value="Genomic_DNA"/>
</dbReference>
<reference evidence="3" key="2">
    <citation type="submission" date="2020-09" db="EMBL/GenBank/DDBJ databases">
        <authorList>
            <person name="Sun Q."/>
            <person name="Ohkuma M."/>
        </authorList>
    </citation>
    <scope>NUCLEOTIDE SEQUENCE</scope>
    <source>
        <strain evidence="3">JCM 4956</strain>
    </source>
</reference>
<feature type="domain" description="Glyoxalase-like" evidence="2">
    <location>
        <begin position="8"/>
        <end position="118"/>
    </location>
</feature>
<dbReference type="RefSeq" id="WP_190033455.1">
    <property type="nucleotide sequence ID" value="NZ_BMWD01000001.1"/>
</dbReference>